<proteinExistence type="predicted"/>
<evidence type="ECO:0000313" key="10">
    <source>
        <dbReference type="Proteomes" id="UP000192276"/>
    </source>
</evidence>
<protein>
    <recommendedName>
        <fullName evidence="11">Transporter permease</fullName>
    </recommendedName>
</protein>
<feature type="transmembrane region" description="Helical" evidence="6">
    <location>
        <begin position="435"/>
        <end position="459"/>
    </location>
</feature>
<dbReference type="EMBL" id="LWBP01000156">
    <property type="protein sequence ID" value="OQP60252.1"/>
    <property type="molecule type" value="Genomic_DNA"/>
</dbReference>
<dbReference type="InterPro" id="IPR003838">
    <property type="entry name" value="ABC3_permease_C"/>
</dbReference>
<dbReference type="GO" id="GO:0022857">
    <property type="term" value="F:transmembrane transporter activity"/>
    <property type="evidence" value="ECO:0007669"/>
    <property type="project" value="TreeGrafter"/>
</dbReference>
<evidence type="ECO:0000256" key="6">
    <source>
        <dbReference type="SAM" id="Phobius"/>
    </source>
</evidence>
<keyword evidence="10" id="KW-1185">Reference proteome</keyword>
<feature type="transmembrane region" description="Helical" evidence="6">
    <location>
        <begin position="723"/>
        <end position="748"/>
    </location>
</feature>
<evidence type="ECO:0000313" key="9">
    <source>
        <dbReference type="EMBL" id="OQP60252.1"/>
    </source>
</evidence>
<dbReference type="GO" id="GO:0005886">
    <property type="term" value="C:plasma membrane"/>
    <property type="evidence" value="ECO:0007669"/>
    <property type="project" value="UniProtKB-SubCell"/>
</dbReference>
<dbReference type="PANTHER" id="PTHR30572:SF18">
    <property type="entry name" value="ABC-TYPE MACROLIDE FAMILY EXPORT SYSTEM PERMEASE COMPONENT 2"/>
    <property type="match status" value="1"/>
</dbReference>
<feature type="transmembrane region" description="Helical" evidence="6">
    <location>
        <begin position="681"/>
        <end position="702"/>
    </location>
</feature>
<dbReference type="RefSeq" id="WP_081164363.1">
    <property type="nucleotide sequence ID" value="NZ_LWBP01000156.1"/>
</dbReference>
<keyword evidence="5 6" id="KW-0472">Membrane</keyword>
<dbReference type="InterPro" id="IPR050250">
    <property type="entry name" value="Macrolide_Exporter_MacB"/>
</dbReference>
<accession>A0A1V9FPI0</accession>
<reference evidence="10" key="1">
    <citation type="submission" date="2016-04" db="EMBL/GenBank/DDBJ databases">
        <authorList>
            <person name="Chen L."/>
            <person name="Zhuang W."/>
            <person name="Wang G."/>
        </authorList>
    </citation>
    <scope>NUCLEOTIDE SEQUENCE [LARGE SCALE GENOMIC DNA]</scope>
    <source>
        <strain evidence="10">208</strain>
    </source>
</reference>
<evidence type="ECO:0008006" key="11">
    <source>
        <dbReference type="Google" id="ProtNLM"/>
    </source>
</evidence>
<dbReference type="Proteomes" id="UP000192276">
    <property type="component" value="Unassembled WGS sequence"/>
</dbReference>
<dbReference type="OrthoDB" id="5933722at2"/>
<feature type="domain" description="ABC3 transporter permease C-terminal" evidence="7">
    <location>
        <begin position="682"/>
        <end position="794"/>
    </location>
</feature>
<keyword evidence="4 6" id="KW-1133">Transmembrane helix</keyword>
<evidence type="ECO:0000256" key="3">
    <source>
        <dbReference type="ARBA" id="ARBA00022692"/>
    </source>
</evidence>
<comment type="subcellular location">
    <subcellularLocation>
        <location evidence="1">Cell membrane</location>
        <topology evidence="1">Multi-pass membrane protein</topology>
    </subcellularLocation>
</comment>
<evidence type="ECO:0000259" key="7">
    <source>
        <dbReference type="Pfam" id="PF02687"/>
    </source>
</evidence>
<evidence type="ECO:0000256" key="4">
    <source>
        <dbReference type="ARBA" id="ARBA00022989"/>
    </source>
</evidence>
<keyword evidence="3 6" id="KW-0812">Transmembrane</keyword>
<feature type="domain" description="ABC3 transporter permease C-terminal" evidence="7">
    <location>
        <begin position="304"/>
        <end position="418"/>
    </location>
</feature>
<gene>
    <name evidence="9" type="ORF">A4R26_20055</name>
</gene>
<keyword evidence="2" id="KW-1003">Cell membrane</keyword>
<sequence length="801" mass="88583">MLPVHLKIAWRNLLKHKQFTILNLVGLSTGLACALFIYLWVQDELSIDSFHEKDKQLYQVIKTSPNADGSVDTHETTPGLLAKSMADEIPEIAYAVPVVVMDDYGQNKGIINAGGKPTKASAQFAGSDYFHVFSYRLLYGNKDNVLDDKGNVLISDKLAHKLFNTTENIVGKTITWDQADKMNGVYVIAGVFEAPPVNASMQFDCIFSYSHYYDTFREDNGLDKWYSNNPHTYVVLKEGVNIEVFNKKIKGFSRLKYAQAHGEKDAKWEGDIFLQRFSNKHLYNHYENGVIAGGRIEYVRLFSIIAIFIVLIACINFMNLATAKAAGRLKEVGVKKVTGASRRSLILQYLGESILLSLLALLIAIVIVALLLPAFNSITEKQIQLSFNGGFIPAILSITLFTGLVAGSYPALYLSGFNPIAILKGQIKTSTGELLVRKGLVVFQFVLSVVFIVSVLVVYKQMQLIHTRNLGYNKDNIIQFANEGKLRDGLGPFVTEVKKLPGIVNAAAMSGNFTGNHSGGGGISWPGKQKGIEFDGVDADYDLLETMGLQLTEGRSFSRQFGADSNSVIFNETAVAAMGLKSPVGTIVDMWGKKKTIIGVVKDFHFESLYKSIGPFFIRYSNDNQNVVVKIKADQEQTALASLKALYKKFNLGLDLEYTFLDDDYNRLYTAEQRVSVLSRYFAALAIIISCLGLFGLATFTAQKRQKEIGIRKVVGASVQQIVLLLTKDFLALILLAVIIAFPLAWLLMHQWLLKFTHRISMGAGLFLLAAMAVLLITIVTISVQSIKAAISNPVNSLRTE</sequence>
<feature type="transmembrane region" description="Helical" evidence="6">
    <location>
        <begin position="760"/>
        <end position="784"/>
    </location>
</feature>
<dbReference type="Pfam" id="PF02687">
    <property type="entry name" value="FtsX"/>
    <property type="match status" value="2"/>
</dbReference>
<organism evidence="9 10">
    <name type="scientific">Niastella populi</name>
    <dbReference type="NCBI Taxonomy" id="550983"/>
    <lineage>
        <taxon>Bacteria</taxon>
        <taxon>Pseudomonadati</taxon>
        <taxon>Bacteroidota</taxon>
        <taxon>Chitinophagia</taxon>
        <taxon>Chitinophagales</taxon>
        <taxon>Chitinophagaceae</taxon>
        <taxon>Niastella</taxon>
    </lineage>
</organism>
<evidence type="ECO:0000256" key="5">
    <source>
        <dbReference type="ARBA" id="ARBA00023136"/>
    </source>
</evidence>
<comment type="caution">
    <text evidence="9">The sequence shown here is derived from an EMBL/GenBank/DDBJ whole genome shotgun (WGS) entry which is preliminary data.</text>
</comment>
<feature type="transmembrane region" description="Helical" evidence="6">
    <location>
        <begin position="391"/>
        <end position="414"/>
    </location>
</feature>
<feature type="domain" description="MacB-like periplasmic core" evidence="8">
    <location>
        <begin position="20"/>
        <end position="250"/>
    </location>
</feature>
<feature type="transmembrane region" description="Helical" evidence="6">
    <location>
        <begin position="349"/>
        <end position="371"/>
    </location>
</feature>
<dbReference type="Pfam" id="PF12704">
    <property type="entry name" value="MacB_PCD"/>
    <property type="match status" value="2"/>
</dbReference>
<dbReference type="AlphaFoldDB" id="A0A1V9FPI0"/>
<feature type="transmembrane region" description="Helical" evidence="6">
    <location>
        <begin position="21"/>
        <end position="41"/>
    </location>
</feature>
<name>A0A1V9FPI0_9BACT</name>
<evidence type="ECO:0000256" key="2">
    <source>
        <dbReference type="ARBA" id="ARBA00022475"/>
    </source>
</evidence>
<dbReference type="STRING" id="550983.A4R26_20055"/>
<dbReference type="InterPro" id="IPR025857">
    <property type="entry name" value="MacB_PCD"/>
</dbReference>
<evidence type="ECO:0000259" key="8">
    <source>
        <dbReference type="Pfam" id="PF12704"/>
    </source>
</evidence>
<feature type="domain" description="MacB-like periplasmic core" evidence="8">
    <location>
        <begin position="446"/>
        <end position="636"/>
    </location>
</feature>
<dbReference type="PROSITE" id="PS51257">
    <property type="entry name" value="PROKAR_LIPOPROTEIN"/>
    <property type="match status" value="1"/>
</dbReference>
<dbReference type="PANTHER" id="PTHR30572">
    <property type="entry name" value="MEMBRANE COMPONENT OF TRANSPORTER-RELATED"/>
    <property type="match status" value="1"/>
</dbReference>
<feature type="transmembrane region" description="Helical" evidence="6">
    <location>
        <begin position="301"/>
        <end position="321"/>
    </location>
</feature>
<evidence type="ECO:0000256" key="1">
    <source>
        <dbReference type="ARBA" id="ARBA00004651"/>
    </source>
</evidence>